<dbReference type="STRING" id="28115.HQ47_03430"/>
<dbReference type="OrthoDB" id="598142at2"/>
<evidence type="ECO:0000313" key="3">
    <source>
        <dbReference type="EMBL" id="SUB78258.1"/>
    </source>
</evidence>
<dbReference type="RefSeq" id="WP_018360769.1">
    <property type="nucleotide sequence ID" value="NZ_JASBZX010000016.1"/>
</dbReference>
<accession>A0A0A2E7V4</accession>
<evidence type="ECO:0000313" key="6">
    <source>
        <dbReference type="Proteomes" id="UP000254156"/>
    </source>
</evidence>
<dbReference type="EMBL" id="UGTI01000001">
    <property type="protein sequence ID" value="SUB78258.1"/>
    <property type="molecule type" value="Genomic_DNA"/>
</dbReference>
<proteinExistence type="predicted"/>
<reference evidence="2 5" key="1">
    <citation type="submission" date="2014-09" db="EMBL/GenBank/DDBJ databases">
        <title>Draft Genome Sequence of Porphyromonas macacae COT-192_OH2859.</title>
        <authorList>
            <person name="Wallis C."/>
            <person name="Deusch O."/>
            <person name="O'Flynn C."/>
            <person name="Davis I."/>
            <person name="Horsfall A."/>
            <person name="Kirkwood N."/>
            <person name="Harris S."/>
            <person name="Eisen J.A."/>
            <person name="Coil D.A."/>
            <person name="Darling A.E."/>
            <person name="Jospin G."/>
            <person name="Alexiev A."/>
        </authorList>
    </citation>
    <scope>NUCLEOTIDE SEQUENCE [LARGE SCALE GENOMIC DNA]</scope>
    <source>
        <strain evidence="5">COT-192 OH2859</strain>
        <strain evidence="2">COT-192_OH2859</strain>
    </source>
</reference>
<dbReference type="InterPro" id="IPR021474">
    <property type="entry name" value="DUF3127"/>
</dbReference>
<feature type="compositionally biased region" description="Polar residues" evidence="1">
    <location>
        <begin position="92"/>
        <end position="105"/>
    </location>
</feature>
<keyword evidence="5" id="KW-1185">Reference proteome</keyword>
<reference evidence="6 7" key="2">
    <citation type="submission" date="2018-06" db="EMBL/GenBank/DDBJ databases">
        <authorList>
            <consortium name="Pathogen Informatics"/>
            <person name="Doyle S."/>
        </authorList>
    </citation>
    <scope>NUCLEOTIDE SEQUENCE [LARGE SCALE GENOMIC DNA]</scope>
    <source>
        <strain evidence="4 6">NCTC11632</strain>
        <strain evidence="3 7">NCTC13100</strain>
    </source>
</reference>
<dbReference type="EMBL" id="JRFA01000009">
    <property type="protein sequence ID" value="KGN74973.1"/>
    <property type="molecule type" value="Genomic_DNA"/>
</dbReference>
<feature type="compositionally biased region" description="Polar residues" evidence="1">
    <location>
        <begin position="116"/>
        <end position="128"/>
    </location>
</feature>
<protein>
    <submittedName>
        <fullName evidence="3">Domain of uncharacterized function (DUF3127)</fullName>
    </submittedName>
</protein>
<evidence type="ECO:0000313" key="5">
    <source>
        <dbReference type="Proteomes" id="UP000030103"/>
    </source>
</evidence>
<evidence type="ECO:0000313" key="7">
    <source>
        <dbReference type="Proteomes" id="UP000254263"/>
    </source>
</evidence>
<organism evidence="2 5">
    <name type="scientific">Porphyromonas macacae</name>
    <dbReference type="NCBI Taxonomy" id="28115"/>
    <lineage>
        <taxon>Bacteria</taxon>
        <taxon>Pseudomonadati</taxon>
        <taxon>Bacteroidota</taxon>
        <taxon>Bacteroidia</taxon>
        <taxon>Bacteroidales</taxon>
        <taxon>Porphyromonadaceae</taxon>
        <taxon>Porphyromonas</taxon>
    </lineage>
</organism>
<evidence type="ECO:0000313" key="2">
    <source>
        <dbReference type="EMBL" id="KGN74973.1"/>
    </source>
</evidence>
<dbReference type="Pfam" id="PF11325">
    <property type="entry name" value="DUF3127"/>
    <property type="match status" value="1"/>
</dbReference>
<dbReference type="EMBL" id="UGTF01000002">
    <property type="protein sequence ID" value="SUB89159.1"/>
    <property type="molecule type" value="Genomic_DNA"/>
</dbReference>
<dbReference type="Proteomes" id="UP000254156">
    <property type="component" value="Unassembled WGS sequence"/>
</dbReference>
<gene>
    <name evidence="2" type="ORF">HQ47_03430</name>
    <name evidence="4" type="ORF">NCTC11632_01258</name>
    <name evidence="3" type="ORF">NCTC13100_01411</name>
</gene>
<sequence>MEIKGKIIQVMEPIGGISKSTGKEWKKQEYILETTDSQYPRKICFNLWGDVIDRANIQLGEDVTVQVDIESREFNGRWYTDVKGWRVDRGDQTQAPSVSDYNQPYAQPATGYAAPNNYNAPQQPSSGLSEGAGDDLPF</sequence>
<dbReference type="Proteomes" id="UP000254263">
    <property type="component" value="Unassembled WGS sequence"/>
</dbReference>
<feature type="region of interest" description="Disordered" evidence="1">
    <location>
        <begin position="90"/>
        <end position="138"/>
    </location>
</feature>
<dbReference type="Proteomes" id="UP000030103">
    <property type="component" value="Unassembled WGS sequence"/>
</dbReference>
<evidence type="ECO:0000256" key="1">
    <source>
        <dbReference type="SAM" id="MobiDB-lite"/>
    </source>
</evidence>
<name>A0A0A2E7V4_9PORP</name>
<evidence type="ECO:0000313" key="4">
    <source>
        <dbReference type="EMBL" id="SUB89159.1"/>
    </source>
</evidence>
<dbReference type="AlphaFoldDB" id="A0A0A2E7V4"/>